<dbReference type="EMBL" id="CP015596">
    <property type="protein sequence ID" value="ANE82406.1"/>
    <property type="molecule type" value="Genomic_DNA"/>
</dbReference>
<feature type="domain" description="HTH tetR-type" evidence="3">
    <location>
        <begin position="13"/>
        <end position="74"/>
    </location>
</feature>
<dbReference type="PANTHER" id="PTHR30055">
    <property type="entry name" value="HTH-TYPE TRANSCRIPTIONAL REGULATOR RUTR"/>
    <property type="match status" value="1"/>
</dbReference>
<protein>
    <recommendedName>
        <fullName evidence="3">HTH tetR-type domain-containing protein</fullName>
    </recommendedName>
</protein>
<evidence type="ECO:0000313" key="4">
    <source>
        <dbReference type="EMBL" id="ANE82406.1"/>
    </source>
</evidence>
<organism evidence="4 5">
    <name type="scientific">Mycobacterium adipatum</name>
    <dbReference type="NCBI Taxonomy" id="1682113"/>
    <lineage>
        <taxon>Bacteria</taxon>
        <taxon>Bacillati</taxon>
        <taxon>Actinomycetota</taxon>
        <taxon>Actinomycetes</taxon>
        <taxon>Mycobacteriales</taxon>
        <taxon>Mycobacteriaceae</taxon>
        <taxon>Mycobacterium</taxon>
    </lineage>
</organism>
<dbReference type="GO" id="GO:0000976">
    <property type="term" value="F:transcription cis-regulatory region binding"/>
    <property type="evidence" value="ECO:0007669"/>
    <property type="project" value="TreeGrafter"/>
</dbReference>
<reference evidence="4 5" key="1">
    <citation type="submission" date="2016-05" db="EMBL/GenBank/DDBJ databases">
        <title>Complete genome sequence of a phthalic acid esters degrading Mycobacterium sp. YC-RL4.</title>
        <authorList>
            <person name="Ren L."/>
            <person name="Fan S."/>
            <person name="Ruth N."/>
            <person name="Jia Y."/>
            <person name="Wang J."/>
            <person name="Qiao C."/>
        </authorList>
    </citation>
    <scope>NUCLEOTIDE SEQUENCE [LARGE SCALE GENOMIC DNA]</scope>
    <source>
        <strain evidence="4 5">YC-RL4</strain>
    </source>
</reference>
<dbReference type="Gene3D" id="1.10.357.10">
    <property type="entry name" value="Tetracycline Repressor, domain 2"/>
    <property type="match status" value="1"/>
</dbReference>
<sequence>MTSAERLRQERRVEFRRRLLEATEELLRGGASFTELGVERLAVAAGSSRPTFYVYFKGKTELLAEFAEQVLADVAGALGRLWQQGAAPIDALQMLDAVRDVIAAFRRHQLVLAAIAEVAGYTAEIDEAFRGQIERNAEYTREFLEREQAQGRVRDIDLEQTARVITWMVERCCAQMLREPPGAADDRLAIALTEMIWAAVYLEDAGIRHRSSEQVSDRPECHHRGAP</sequence>
<evidence type="ECO:0000256" key="1">
    <source>
        <dbReference type="ARBA" id="ARBA00023125"/>
    </source>
</evidence>
<gene>
    <name evidence="4" type="ORF">A7U43_26940</name>
</gene>
<dbReference type="STRING" id="1682113.A7U43_26940"/>
<keyword evidence="1 2" id="KW-0238">DNA-binding</keyword>
<dbReference type="InterPro" id="IPR050109">
    <property type="entry name" value="HTH-type_TetR-like_transc_reg"/>
</dbReference>
<dbReference type="OrthoDB" id="7186647at2"/>
<dbReference type="RefSeq" id="WP_068001274.1">
    <property type="nucleotide sequence ID" value="NZ_CP015596.1"/>
</dbReference>
<accession>A0A172UTN5</accession>
<evidence type="ECO:0000259" key="3">
    <source>
        <dbReference type="PROSITE" id="PS50977"/>
    </source>
</evidence>
<evidence type="ECO:0000256" key="2">
    <source>
        <dbReference type="PROSITE-ProRule" id="PRU00335"/>
    </source>
</evidence>
<name>A0A172UTN5_9MYCO</name>
<evidence type="ECO:0000313" key="5">
    <source>
        <dbReference type="Proteomes" id="UP000077143"/>
    </source>
</evidence>
<dbReference type="AlphaFoldDB" id="A0A172UTN5"/>
<dbReference type="PANTHER" id="PTHR30055:SF184">
    <property type="entry name" value="HTH-TYPE TRANSCRIPTIONAL REGULATOR ETHR"/>
    <property type="match status" value="1"/>
</dbReference>
<dbReference type="GO" id="GO:0003700">
    <property type="term" value="F:DNA-binding transcription factor activity"/>
    <property type="evidence" value="ECO:0007669"/>
    <property type="project" value="TreeGrafter"/>
</dbReference>
<dbReference type="InterPro" id="IPR049397">
    <property type="entry name" value="EthR_C"/>
</dbReference>
<dbReference type="SUPFAM" id="SSF48498">
    <property type="entry name" value="Tetracyclin repressor-like, C-terminal domain"/>
    <property type="match status" value="1"/>
</dbReference>
<proteinExistence type="predicted"/>
<feature type="DNA-binding region" description="H-T-H motif" evidence="2">
    <location>
        <begin position="37"/>
        <end position="56"/>
    </location>
</feature>
<dbReference type="Proteomes" id="UP000077143">
    <property type="component" value="Chromosome"/>
</dbReference>
<dbReference type="KEGG" id="madi:A7U43_26940"/>
<dbReference type="InterPro" id="IPR009057">
    <property type="entry name" value="Homeodomain-like_sf"/>
</dbReference>
<dbReference type="Pfam" id="PF21313">
    <property type="entry name" value="EthR_C"/>
    <property type="match status" value="1"/>
</dbReference>
<dbReference type="PROSITE" id="PS50977">
    <property type="entry name" value="HTH_TETR_2"/>
    <property type="match status" value="1"/>
</dbReference>
<dbReference type="SUPFAM" id="SSF46689">
    <property type="entry name" value="Homeodomain-like"/>
    <property type="match status" value="1"/>
</dbReference>
<keyword evidence="5" id="KW-1185">Reference proteome</keyword>
<dbReference type="InterPro" id="IPR036271">
    <property type="entry name" value="Tet_transcr_reg_TetR-rel_C_sf"/>
</dbReference>
<dbReference type="Gene3D" id="1.10.10.60">
    <property type="entry name" value="Homeodomain-like"/>
    <property type="match status" value="1"/>
</dbReference>
<dbReference type="Pfam" id="PF00440">
    <property type="entry name" value="TetR_N"/>
    <property type="match status" value="1"/>
</dbReference>
<dbReference type="InterPro" id="IPR001647">
    <property type="entry name" value="HTH_TetR"/>
</dbReference>